<protein>
    <submittedName>
        <fullName evidence="5">Coiled-coil domain-containing protein 102A</fullName>
    </submittedName>
</protein>
<feature type="compositionally biased region" description="Basic and acidic residues" evidence="3">
    <location>
        <begin position="482"/>
        <end position="491"/>
    </location>
</feature>
<dbReference type="PANTHER" id="PTHR46292">
    <property type="entry name" value="COILED-COIL DOMAIN-CONTAINING PROTEIN 102A"/>
    <property type="match status" value="1"/>
</dbReference>
<feature type="compositionally biased region" description="Basic and acidic residues" evidence="3">
    <location>
        <begin position="566"/>
        <end position="581"/>
    </location>
</feature>
<feature type="coiled-coil region" evidence="2">
    <location>
        <begin position="103"/>
        <end position="144"/>
    </location>
</feature>
<dbReference type="WBParaSite" id="maker-uti_cns_0003544-snap-gene-0.14-mRNA-1">
    <property type="protein sequence ID" value="maker-uti_cns_0003544-snap-gene-0.14-mRNA-1"/>
    <property type="gene ID" value="maker-uti_cns_0003544-snap-gene-0.14"/>
</dbReference>
<proteinExistence type="predicted"/>
<evidence type="ECO:0000313" key="5">
    <source>
        <dbReference type="WBParaSite" id="maker-uti_cns_0003544-snap-gene-0.14-mRNA-1"/>
    </source>
</evidence>
<sequence length="594" mass="65168">MAAAEAAASPRLRDRCQNVSSGQQQQKKRHQHQHHRLMHNAPPTPPSLSMPPTTADQQQQRCSGHRELEEARAKSAQLEKTMRWWSDCTASWRDKWSRTRNERNLAREEARQQRRLAEEARLEADELRRDRDGLLLLLQQQQQQRGADCETAQSQQQAQPPLLLRVSASTPARPTVAAHFSQVDKTDDTERIDPAEQSVRLAKLEELERSLSVEQAESGRLARTVERLHAALSKKRHQLRAIRQQSQQPQSACRNQGPDDDNNASDVELAEAEVAEVAAELTRARREIERLLAANSVEWSRRQLAETRLAVSEAETRRLRRALAEVDNNNNEEGEGEGDAAEPRFASIAELRHSRRVCSLLRDEVASLRLRVAHLQSMLVRAEEAGLAAVGCCLDGTMEDDGFSRLCAEDANANRLNGGALLGPIATEANTKSQFISPVDDAEPSFAQCVGKSSFHRVNHKLADNVNDQTCTGKVDEEKGIDNVDGRKVTDNVDGGKGTDNVDGGKDIDNVDGGKDTDNVDGGKDIENVDGRKDTDNVDGGKGTDNVDGGKGTDNVDGGKGTDNVDGGKDIENVDGRKDIDNVDGGKGTDSVAD</sequence>
<feature type="region of interest" description="Disordered" evidence="3">
    <location>
        <begin position="1"/>
        <end position="73"/>
    </location>
</feature>
<feature type="compositionally biased region" description="Basic residues" evidence="3">
    <location>
        <begin position="26"/>
        <end position="38"/>
    </location>
</feature>
<evidence type="ECO:0000256" key="1">
    <source>
        <dbReference type="ARBA" id="ARBA00023054"/>
    </source>
</evidence>
<organism evidence="4 5">
    <name type="scientific">Macrostomum lignano</name>
    <dbReference type="NCBI Taxonomy" id="282301"/>
    <lineage>
        <taxon>Eukaryota</taxon>
        <taxon>Metazoa</taxon>
        <taxon>Spiralia</taxon>
        <taxon>Lophotrochozoa</taxon>
        <taxon>Platyhelminthes</taxon>
        <taxon>Rhabditophora</taxon>
        <taxon>Macrostomorpha</taxon>
        <taxon>Macrostomida</taxon>
        <taxon>Macrostomidae</taxon>
        <taxon>Macrostomum</taxon>
    </lineage>
</organism>
<keyword evidence="1 2" id="KW-0175">Coiled coil</keyword>
<dbReference type="Proteomes" id="UP000095280">
    <property type="component" value="Unplaced"/>
</dbReference>
<keyword evidence="4" id="KW-1185">Reference proteome</keyword>
<feature type="region of interest" description="Disordered" evidence="3">
    <location>
        <begin position="482"/>
        <end position="594"/>
    </location>
</feature>
<evidence type="ECO:0000313" key="4">
    <source>
        <dbReference type="Proteomes" id="UP000095280"/>
    </source>
</evidence>
<evidence type="ECO:0000256" key="2">
    <source>
        <dbReference type="SAM" id="Coils"/>
    </source>
</evidence>
<feature type="compositionally biased region" description="Polar residues" evidence="3">
    <location>
        <begin position="243"/>
        <end position="254"/>
    </location>
</feature>
<dbReference type="PRINTS" id="PR00313">
    <property type="entry name" value="CABNDNGRPT"/>
</dbReference>
<feature type="region of interest" description="Disordered" evidence="3">
    <location>
        <begin position="241"/>
        <end position="264"/>
    </location>
</feature>
<feature type="compositionally biased region" description="Basic and acidic residues" evidence="3">
    <location>
        <begin position="503"/>
        <end position="536"/>
    </location>
</feature>
<evidence type="ECO:0000256" key="3">
    <source>
        <dbReference type="SAM" id="MobiDB-lite"/>
    </source>
</evidence>
<dbReference type="PANTHER" id="PTHR46292:SF1">
    <property type="entry name" value="COILED-COIL DOMAIN-CONTAINING PROTEIN 102A"/>
    <property type="match status" value="1"/>
</dbReference>
<feature type="compositionally biased region" description="Basic and acidic residues" evidence="3">
    <location>
        <begin position="64"/>
        <end position="73"/>
    </location>
</feature>
<dbReference type="AlphaFoldDB" id="A0A1I8GX57"/>
<reference evidence="5" key="1">
    <citation type="submission" date="2016-11" db="UniProtKB">
        <authorList>
            <consortium name="WormBaseParasite"/>
        </authorList>
    </citation>
    <scope>IDENTIFICATION</scope>
</reference>
<name>A0A1I8GX57_9PLAT</name>
<accession>A0A1I8GX57</accession>